<reference evidence="1 2" key="1">
    <citation type="submission" date="2024-03" db="EMBL/GenBank/DDBJ databases">
        <title>The Acrasis kona genome and developmental transcriptomes reveal deep origins of eukaryotic multicellular pathways.</title>
        <authorList>
            <person name="Sheikh S."/>
            <person name="Fu C.-J."/>
            <person name="Brown M.W."/>
            <person name="Baldauf S.L."/>
        </authorList>
    </citation>
    <scope>NUCLEOTIDE SEQUENCE [LARGE SCALE GENOMIC DNA]</scope>
    <source>
        <strain evidence="1 2">ATCC MYA-3509</strain>
    </source>
</reference>
<accession>A0AAW2YTM1</accession>
<gene>
    <name evidence="1" type="ORF">AKO1_006770</name>
</gene>
<dbReference type="AlphaFoldDB" id="A0AAW2YTM1"/>
<evidence type="ECO:0000313" key="1">
    <source>
        <dbReference type="EMBL" id="KAL0480530.1"/>
    </source>
</evidence>
<organism evidence="1 2">
    <name type="scientific">Acrasis kona</name>
    <dbReference type="NCBI Taxonomy" id="1008807"/>
    <lineage>
        <taxon>Eukaryota</taxon>
        <taxon>Discoba</taxon>
        <taxon>Heterolobosea</taxon>
        <taxon>Tetramitia</taxon>
        <taxon>Eutetramitia</taxon>
        <taxon>Acrasidae</taxon>
        <taxon>Acrasis</taxon>
    </lineage>
</organism>
<keyword evidence="2" id="KW-1185">Reference proteome</keyword>
<proteinExistence type="predicted"/>
<dbReference type="Proteomes" id="UP001431209">
    <property type="component" value="Unassembled WGS sequence"/>
</dbReference>
<name>A0AAW2YTM1_9EUKA</name>
<evidence type="ECO:0000313" key="2">
    <source>
        <dbReference type="Proteomes" id="UP001431209"/>
    </source>
</evidence>
<sequence>MIALKTKPEVKTWDEWDAIYDSYEPCFTMADYLAVQPKLRLSPEKTEEKRKELREYIIKTRFNKVQ</sequence>
<protein>
    <submittedName>
        <fullName evidence="1">Uncharacterized protein</fullName>
    </submittedName>
</protein>
<dbReference type="EMBL" id="JAOPGA020000665">
    <property type="protein sequence ID" value="KAL0480530.1"/>
    <property type="molecule type" value="Genomic_DNA"/>
</dbReference>
<comment type="caution">
    <text evidence="1">The sequence shown here is derived from an EMBL/GenBank/DDBJ whole genome shotgun (WGS) entry which is preliminary data.</text>
</comment>